<dbReference type="SMART" id="SM01423">
    <property type="entry name" value="Milton"/>
    <property type="match status" value="1"/>
</dbReference>
<protein>
    <recommendedName>
        <fullName evidence="11">Trafficking kinesin-binding protein milt</fullName>
    </recommendedName>
</protein>
<keyword evidence="3 5" id="KW-0175">Coiled coil</keyword>
<keyword evidence="10" id="KW-1185">Reference proteome</keyword>
<comment type="caution">
    <text evidence="9">The sequence shown here is derived from an EMBL/GenBank/DDBJ whole genome shotgun (WGS) entry which is preliminary data.</text>
</comment>
<feature type="domain" description="Trafficking kinesin-binding protein C-terminal" evidence="7">
    <location>
        <begin position="555"/>
        <end position="743"/>
    </location>
</feature>
<gene>
    <name evidence="9" type="ORF">RUM44_007835</name>
</gene>
<evidence type="ECO:0000256" key="2">
    <source>
        <dbReference type="ARBA" id="ARBA00007007"/>
    </source>
</evidence>
<feature type="region of interest" description="Disordered" evidence="6">
    <location>
        <begin position="1016"/>
        <end position="1075"/>
    </location>
</feature>
<feature type="region of interest" description="Disordered" evidence="6">
    <location>
        <begin position="887"/>
        <end position="913"/>
    </location>
</feature>
<feature type="region of interest" description="Disordered" evidence="6">
    <location>
        <begin position="836"/>
        <end position="856"/>
    </location>
</feature>
<feature type="region of interest" description="Disordered" evidence="6">
    <location>
        <begin position="938"/>
        <end position="959"/>
    </location>
</feature>
<evidence type="ECO:0000259" key="7">
    <source>
        <dbReference type="SMART" id="SM01423"/>
    </source>
</evidence>
<comment type="subcellular location">
    <subcellularLocation>
        <location evidence="1">Mitochondrion</location>
    </subcellularLocation>
</comment>
<comment type="similarity">
    <text evidence="2">Belongs to the milton family.</text>
</comment>
<feature type="region of interest" description="Disordered" evidence="6">
    <location>
        <begin position="1"/>
        <end position="29"/>
    </location>
</feature>
<feature type="compositionally biased region" description="Polar residues" evidence="6">
    <location>
        <begin position="836"/>
        <end position="845"/>
    </location>
</feature>
<feature type="region of interest" description="Disordered" evidence="6">
    <location>
        <begin position="122"/>
        <end position="153"/>
    </location>
</feature>
<feature type="coiled-coil region" evidence="5">
    <location>
        <begin position="294"/>
        <end position="504"/>
    </location>
</feature>
<proteinExistence type="inferred from homology"/>
<dbReference type="InterPro" id="IPR051946">
    <property type="entry name" value="Intracell_Traff-Reg"/>
</dbReference>
<evidence type="ECO:0000313" key="9">
    <source>
        <dbReference type="EMBL" id="KAK6637418.1"/>
    </source>
</evidence>
<evidence type="ECO:0000313" key="10">
    <source>
        <dbReference type="Proteomes" id="UP001359485"/>
    </source>
</evidence>
<feature type="compositionally biased region" description="Acidic residues" evidence="6">
    <location>
        <begin position="9"/>
        <end position="21"/>
    </location>
</feature>
<dbReference type="InterPro" id="IPR022154">
    <property type="entry name" value="TRAK1/2_C"/>
</dbReference>
<evidence type="ECO:0000256" key="6">
    <source>
        <dbReference type="SAM" id="MobiDB-lite"/>
    </source>
</evidence>
<dbReference type="Pfam" id="PF04849">
    <property type="entry name" value="HAP1_N"/>
    <property type="match status" value="1"/>
</dbReference>
<feature type="compositionally biased region" description="Low complexity" evidence="6">
    <location>
        <begin position="191"/>
        <end position="214"/>
    </location>
</feature>
<feature type="domain" description="HAP1 N-terminal" evidence="8">
    <location>
        <begin position="187"/>
        <end position="504"/>
    </location>
</feature>
<dbReference type="SMART" id="SM01424">
    <property type="entry name" value="HAP1_N"/>
    <property type="match status" value="1"/>
</dbReference>
<keyword evidence="4" id="KW-0496">Mitochondrion</keyword>
<sequence length="1086" mass="119737">MNSNFLSQEDIEWIDSEEDNGDVSWDTSGGESSGAKFLIRQDSIHDVTGKTLVRQNSLHDADRKLISVTSDRSLSWDNYVDNYSKDPDEILQGLREIREQLKDSDDDAGEEVRNRKCLLEYRSESSSSKRTENLSMDSHHHFKPVLSQTSSKNTRYSGDISDFSFDSNWNSKQSVSLETYQSHRRNRDTIDSSSGITSISEDTYSSGKKTSRSSFSDRRQGHQPFDSSEDLYEYDDELGMNLSARLPSVDEDRVAKVLCSERVSQMSKTYNDIEAVTRLLEEKEKDLELTARIGKELLTHNNKLETNVANLEAELKAANDKIEQITHELAKKTELIQVLTNDTDESGSEAGTPTALKCINIEFMQRRIKALEDENKALQKEFRQLTKDAEKEEEKEKNLVEIISMKLATANVELEGMSDDLERQKEENRHEHEQIVSLKAKLKDTEEKYHKVLLENEDLINSLNITKDTQNKLAAELIEFKDRYEEVINLLQDAQEHLKNQRKKTAVRGGCFSSLSMTGSQIHNNLASELESSLHSELSLDSGIGTDRIPSYKKVFETVKYGQPKNLGSSRSSPVATAFNKTSTLEPSLLTSSNSAPRMSAFASYPSKNVDPNRRNIGSSTVYSSFSVQSLDSAGVSDSESVASDEITYPNGPVTGVPGVPGSTEIADALRRLTPAELSARRAAFGSDTPGMCRGYSEYDATIVPLGCRTPDSIMSTGSSGYGGHNYLRIPNKLQIVKRMEGSQTLHQWSMLAKPTLGGLLEERPGVQTKGGKTLEDLGFEMYTLSDVEEDDEFINPGKSFQNSSSIYTYTNSTVMHPDDNTSVTHSLVGSKVCTGATNSRQSTAPPTPRGLSRRNSCSTFSMTYGLAQLLNERGIEAATLSTLNTPSCEKSFSPTATPVNSPYGSPVMSRSPSPTPFNPLKLPGFISSGAELLRRKFISDSPPRSPQRSRRNKLALSRAERKALSSIRLVQEIEKHGLDIQVGSSSSIQLPLQGTLYHRSQSSPMAQLTNLKGTLTSPSIDRNLSDLGRPSSVSSSGRGTPTQRQRRADLGTVSGKATAATSGEQSSGPLGTISTMLFGRKGGLL</sequence>
<evidence type="ECO:0000256" key="3">
    <source>
        <dbReference type="ARBA" id="ARBA00023054"/>
    </source>
</evidence>
<dbReference type="PANTHER" id="PTHR15751">
    <property type="entry name" value="TRAFFICKING KINESIN-BINDING PROTEIN"/>
    <property type="match status" value="1"/>
</dbReference>
<reference evidence="9 10" key="1">
    <citation type="submission" date="2023-09" db="EMBL/GenBank/DDBJ databases">
        <title>Genomes of two closely related lineages of the louse Polyplax serrata with different host specificities.</title>
        <authorList>
            <person name="Martinu J."/>
            <person name="Tarabai H."/>
            <person name="Stefka J."/>
            <person name="Hypsa V."/>
        </authorList>
    </citation>
    <scope>NUCLEOTIDE SEQUENCE [LARGE SCALE GENOMIC DNA]</scope>
    <source>
        <strain evidence="9">98ZLc_SE</strain>
    </source>
</reference>
<feature type="compositionally biased region" description="Polar residues" evidence="6">
    <location>
        <begin position="1060"/>
        <end position="1075"/>
    </location>
</feature>
<feature type="compositionally biased region" description="Basic and acidic residues" evidence="6">
    <location>
        <begin position="122"/>
        <end position="132"/>
    </location>
</feature>
<evidence type="ECO:0000256" key="5">
    <source>
        <dbReference type="SAM" id="Coils"/>
    </source>
</evidence>
<feature type="region of interest" description="Disordered" evidence="6">
    <location>
        <begin position="179"/>
        <end position="229"/>
    </location>
</feature>
<evidence type="ECO:0000256" key="1">
    <source>
        <dbReference type="ARBA" id="ARBA00004173"/>
    </source>
</evidence>
<feature type="compositionally biased region" description="Low complexity" evidence="6">
    <location>
        <begin position="1030"/>
        <end position="1043"/>
    </location>
</feature>
<name>A0ABR1B7A7_POLSC</name>
<evidence type="ECO:0000256" key="4">
    <source>
        <dbReference type="ARBA" id="ARBA00023128"/>
    </source>
</evidence>
<dbReference type="Pfam" id="PF12448">
    <property type="entry name" value="Milton"/>
    <property type="match status" value="1"/>
</dbReference>
<accession>A0ABR1B7A7</accession>
<evidence type="ECO:0008006" key="11">
    <source>
        <dbReference type="Google" id="ProtNLM"/>
    </source>
</evidence>
<dbReference type="PANTHER" id="PTHR15751:SF12">
    <property type="entry name" value="TRAFFICKING KINESIN-BINDING PROTEIN MILT"/>
    <property type="match status" value="1"/>
</dbReference>
<dbReference type="InterPro" id="IPR006933">
    <property type="entry name" value="HAP1_N"/>
</dbReference>
<dbReference type="Proteomes" id="UP001359485">
    <property type="component" value="Unassembled WGS sequence"/>
</dbReference>
<evidence type="ECO:0000259" key="8">
    <source>
        <dbReference type="SMART" id="SM01424"/>
    </source>
</evidence>
<organism evidence="9 10">
    <name type="scientific">Polyplax serrata</name>
    <name type="common">Common mouse louse</name>
    <dbReference type="NCBI Taxonomy" id="468196"/>
    <lineage>
        <taxon>Eukaryota</taxon>
        <taxon>Metazoa</taxon>
        <taxon>Ecdysozoa</taxon>
        <taxon>Arthropoda</taxon>
        <taxon>Hexapoda</taxon>
        <taxon>Insecta</taxon>
        <taxon>Pterygota</taxon>
        <taxon>Neoptera</taxon>
        <taxon>Paraneoptera</taxon>
        <taxon>Psocodea</taxon>
        <taxon>Troctomorpha</taxon>
        <taxon>Phthiraptera</taxon>
        <taxon>Anoplura</taxon>
        <taxon>Polyplacidae</taxon>
        <taxon>Polyplax</taxon>
    </lineage>
</organism>
<dbReference type="EMBL" id="JAWJWF010000002">
    <property type="protein sequence ID" value="KAK6637418.1"/>
    <property type="molecule type" value="Genomic_DNA"/>
</dbReference>